<protein>
    <recommendedName>
        <fullName evidence="3">aldehyde dehydrogenase (NAD(+))</fullName>
        <ecNumber evidence="3">1.2.1.3</ecNumber>
    </recommendedName>
</protein>
<comment type="catalytic activity">
    <reaction evidence="4">
        <text>an aldehyde + NAD(+) + H2O = a carboxylate + NADH + 2 H(+)</text>
        <dbReference type="Rhea" id="RHEA:16185"/>
        <dbReference type="ChEBI" id="CHEBI:15377"/>
        <dbReference type="ChEBI" id="CHEBI:15378"/>
        <dbReference type="ChEBI" id="CHEBI:17478"/>
        <dbReference type="ChEBI" id="CHEBI:29067"/>
        <dbReference type="ChEBI" id="CHEBI:57540"/>
        <dbReference type="ChEBI" id="CHEBI:57945"/>
        <dbReference type="EC" id="1.2.1.3"/>
    </reaction>
</comment>
<dbReference type="eggNOG" id="KOG2450">
    <property type="taxonomic scope" value="Eukaryota"/>
</dbReference>
<dbReference type="GO" id="GO:0004029">
    <property type="term" value="F:aldehyde dehydrogenase (NAD+) activity"/>
    <property type="evidence" value="ECO:0007669"/>
    <property type="project" value="UniProtKB-EC"/>
</dbReference>
<dbReference type="PROSITE" id="PS00070">
    <property type="entry name" value="ALDEHYDE_DEHYDR_CYS"/>
    <property type="match status" value="1"/>
</dbReference>
<dbReference type="AlphaFoldDB" id="M7SL67"/>
<dbReference type="CDD" id="cd07106">
    <property type="entry name" value="ALDH_AldA-AAD23400"/>
    <property type="match status" value="1"/>
</dbReference>
<dbReference type="SUPFAM" id="SSF53720">
    <property type="entry name" value="ALDH-like"/>
    <property type="match status" value="1"/>
</dbReference>
<proteinExistence type="inferred from homology"/>
<dbReference type="Proteomes" id="UP000012174">
    <property type="component" value="Unassembled WGS sequence"/>
</dbReference>
<evidence type="ECO:0000256" key="1">
    <source>
        <dbReference type="ARBA" id="ARBA00009986"/>
    </source>
</evidence>
<evidence type="ECO:0000256" key="4">
    <source>
        <dbReference type="ARBA" id="ARBA00049194"/>
    </source>
</evidence>
<evidence type="ECO:0000313" key="7">
    <source>
        <dbReference type="Proteomes" id="UP000012174"/>
    </source>
</evidence>
<evidence type="ECO:0000256" key="2">
    <source>
        <dbReference type="ARBA" id="ARBA00023002"/>
    </source>
</evidence>
<dbReference type="EMBL" id="KB706942">
    <property type="protein sequence ID" value="EMR65098.1"/>
    <property type="molecule type" value="Genomic_DNA"/>
</dbReference>
<evidence type="ECO:0000259" key="5">
    <source>
        <dbReference type="Pfam" id="PF00171"/>
    </source>
</evidence>
<comment type="similarity">
    <text evidence="1">Belongs to the aldehyde dehydrogenase family.</text>
</comment>
<dbReference type="KEGG" id="ela:UCREL1_7928"/>
<name>M7SL67_EUTLA</name>
<feature type="domain" description="Aldehyde dehydrogenase" evidence="5">
    <location>
        <begin position="27"/>
        <end position="475"/>
    </location>
</feature>
<dbReference type="InterPro" id="IPR016160">
    <property type="entry name" value="Ald_DH_CS_CYS"/>
</dbReference>
<dbReference type="InterPro" id="IPR015590">
    <property type="entry name" value="Aldehyde_DH_dom"/>
</dbReference>
<dbReference type="OMA" id="LWTDEVF"/>
<dbReference type="InterPro" id="IPR016161">
    <property type="entry name" value="Ald_DH/histidinol_DH"/>
</dbReference>
<dbReference type="Gene3D" id="3.40.605.10">
    <property type="entry name" value="Aldehyde Dehydrogenase, Chain A, domain 1"/>
    <property type="match status" value="1"/>
</dbReference>
<keyword evidence="7" id="KW-1185">Reference proteome</keyword>
<dbReference type="Pfam" id="PF00171">
    <property type="entry name" value="Aldedh"/>
    <property type="match status" value="1"/>
</dbReference>
<sequence length="480" mass="52879">MPSLTGGVTPDLQFFNVVDGKIRFAKEHHQVIDPRTEEPLWDAPFASTQDLDDAVEAARRAFKTWKKTTVAERQAKITEVAKCIEDNKKLLSEILMKETGKPQMMAENEIERTVAHFEYYITVALEDEIQFEDEKTTVIATHAPIGVLGAISPWNFPVILSSIKVVSALATGNCVIIKPSPFTPYSLLKFCELAQSVLPPGVFQAVNGGAELGERITLHEGIDHVSFTGTIAVGRRIMENCARTFKRVILELAGNDAAIVCEDVDLERVVPLVAAGALTHAGQICVASKRVYVHEAIYDRFLELLVEEVKKFAGHDDPTVPNLCGPISNKVNYERLRGIIEDCKKNDHNIVAGGEVHADRTGFWISPTIVSRPPEDSFLVSEEQFGPIIPLLSWTDEDDVIARANSLDNAGLGASVWTPDAERAQRIARQLEAGSVWINQPELPHQGSFFSGWKLSGYGGELGRRGLLNYTNTQSLLVAK</sequence>
<evidence type="ECO:0000256" key="3">
    <source>
        <dbReference type="ARBA" id="ARBA00024226"/>
    </source>
</evidence>
<accession>M7SL67</accession>
<dbReference type="FunFam" id="3.40.605.10:FF:000007">
    <property type="entry name" value="NAD/NADP-dependent betaine aldehyde dehydrogenase"/>
    <property type="match status" value="1"/>
</dbReference>
<dbReference type="InterPro" id="IPR016162">
    <property type="entry name" value="Ald_DH_N"/>
</dbReference>
<reference evidence="7" key="1">
    <citation type="journal article" date="2013" name="Genome Announc.">
        <title>Draft genome sequence of the grapevine dieback fungus Eutypa lata UCR-EL1.</title>
        <authorList>
            <person name="Blanco-Ulate B."/>
            <person name="Rolshausen P.E."/>
            <person name="Cantu D."/>
        </authorList>
    </citation>
    <scope>NUCLEOTIDE SEQUENCE [LARGE SCALE GENOMIC DNA]</scope>
    <source>
        <strain evidence="7">UCR-EL1</strain>
    </source>
</reference>
<dbReference type="STRING" id="1287681.M7SL67"/>
<dbReference type="PANTHER" id="PTHR11699">
    <property type="entry name" value="ALDEHYDE DEHYDROGENASE-RELATED"/>
    <property type="match status" value="1"/>
</dbReference>
<dbReference type="Gene3D" id="3.40.309.10">
    <property type="entry name" value="Aldehyde Dehydrogenase, Chain A, domain 2"/>
    <property type="match status" value="1"/>
</dbReference>
<dbReference type="InterPro" id="IPR016163">
    <property type="entry name" value="Ald_DH_C"/>
</dbReference>
<dbReference type="InterPro" id="IPR044086">
    <property type="entry name" value="LUC3-like"/>
</dbReference>
<organism evidence="6 7">
    <name type="scientific">Eutypa lata (strain UCR-EL1)</name>
    <name type="common">Grapevine dieback disease fungus</name>
    <name type="synonym">Eutypa armeniacae</name>
    <dbReference type="NCBI Taxonomy" id="1287681"/>
    <lineage>
        <taxon>Eukaryota</taxon>
        <taxon>Fungi</taxon>
        <taxon>Dikarya</taxon>
        <taxon>Ascomycota</taxon>
        <taxon>Pezizomycotina</taxon>
        <taxon>Sordariomycetes</taxon>
        <taxon>Xylariomycetidae</taxon>
        <taxon>Xylariales</taxon>
        <taxon>Diatrypaceae</taxon>
        <taxon>Eutypa</taxon>
    </lineage>
</organism>
<keyword evidence="2" id="KW-0560">Oxidoreductase</keyword>
<evidence type="ECO:0000313" key="6">
    <source>
        <dbReference type="EMBL" id="EMR65098.1"/>
    </source>
</evidence>
<dbReference type="OrthoDB" id="310895at2759"/>
<gene>
    <name evidence="6" type="ORF">UCREL1_7928</name>
</gene>
<dbReference type="EC" id="1.2.1.3" evidence="3"/>
<dbReference type="HOGENOM" id="CLU_005391_0_0_1"/>